<evidence type="ECO:0000256" key="9">
    <source>
        <dbReference type="ARBA" id="ARBA00022741"/>
    </source>
</evidence>
<dbReference type="EMBL" id="JAAXYH010000002">
    <property type="protein sequence ID" value="NMH64605.1"/>
    <property type="molecule type" value="Genomic_DNA"/>
</dbReference>
<evidence type="ECO:0000256" key="11">
    <source>
        <dbReference type="ARBA" id="ARBA00022840"/>
    </source>
</evidence>
<keyword evidence="11" id="KW-0067">ATP-binding</keyword>
<dbReference type="Gene3D" id="3.20.20.450">
    <property type="entry name" value="EAL domain"/>
    <property type="match status" value="1"/>
</dbReference>
<dbReference type="CDD" id="cd06225">
    <property type="entry name" value="HAMP"/>
    <property type="match status" value="1"/>
</dbReference>
<dbReference type="FunFam" id="3.30.565.10:FF:000010">
    <property type="entry name" value="Sensor histidine kinase RcsC"/>
    <property type="match status" value="1"/>
</dbReference>
<dbReference type="PANTHER" id="PTHR45339">
    <property type="entry name" value="HYBRID SIGNAL TRANSDUCTION HISTIDINE KINASE J"/>
    <property type="match status" value="1"/>
</dbReference>
<dbReference type="Gene3D" id="3.30.565.10">
    <property type="entry name" value="Histidine kinase-like ATPase, C-terminal domain"/>
    <property type="match status" value="1"/>
</dbReference>
<evidence type="ECO:0000313" key="27">
    <source>
        <dbReference type="Proteomes" id="UP000737113"/>
    </source>
</evidence>
<dbReference type="Pfam" id="PF00563">
    <property type="entry name" value="EAL"/>
    <property type="match status" value="1"/>
</dbReference>
<dbReference type="Gene3D" id="3.40.50.2300">
    <property type="match status" value="2"/>
</dbReference>
<dbReference type="Gene3D" id="6.10.340.10">
    <property type="match status" value="1"/>
</dbReference>
<dbReference type="InterPro" id="IPR005467">
    <property type="entry name" value="His_kinase_dom"/>
</dbReference>
<feature type="modified residue" description="4-aspartylphosphate" evidence="17">
    <location>
        <position position="989"/>
    </location>
</feature>
<feature type="domain" description="HAMP" evidence="23">
    <location>
        <begin position="204"/>
        <end position="256"/>
    </location>
</feature>
<comment type="catalytic activity">
    <reaction evidence="15">
        <text>3',3'-c-di-GMP + H2O = 5'-phosphoguanylyl(3'-&gt;5')guanosine + H(+)</text>
        <dbReference type="Rhea" id="RHEA:24902"/>
        <dbReference type="ChEBI" id="CHEBI:15377"/>
        <dbReference type="ChEBI" id="CHEBI:15378"/>
        <dbReference type="ChEBI" id="CHEBI:58754"/>
        <dbReference type="ChEBI" id="CHEBI:58805"/>
        <dbReference type="EC" id="3.1.4.52"/>
    </reaction>
    <physiologicalReaction direction="left-to-right" evidence="15">
        <dbReference type="Rhea" id="RHEA:24903"/>
    </physiologicalReaction>
</comment>
<keyword evidence="18" id="KW-0175">Coiled coil</keyword>
<keyword evidence="27" id="KW-1185">Reference proteome</keyword>
<gene>
    <name evidence="26" type="ORF">HC757_05415</name>
</gene>
<feature type="domain" description="Response regulatory" evidence="21">
    <location>
        <begin position="940"/>
        <end position="1056"/>
    </location>
</feature>
<dbReference type="CDD" id="cd00082">
    <property type="entry name" value="HisKA"/>
    <property type="match status" value="1"/>
</dbReference>
<evidence type="ECO:0000256" key="18">
    <source>
        <dbReference type="SAM" id="Coils"/>
    </source>
</evidence>
<feature type="domain" description="Response regulatory" evidence="21">
    <location>
        <begin position="666"/>
        <end position="783"/>
    </location>
</feature>
<keyword evidence="8 19" id="KW-0812">Transmembrane</keyword>
<keyword evidence="6" id="KW-0973">c-di-GMP</keyword>
<evidence type="ECO:0000256" key="5">
    <source>
        <dbReference type="ARBA" id="ARBA00022553"/>
    </source>
</evidence>
<dbReference type="SUPFAM" id="SSF55874">
    <property type="entry name" value="ATPase domain of HSP90 chaperone/DNA topoisomerase II/histidine kinase"/>
    <property type="match status" value="1"/>
</dbReference>
<evidence type="ECO:0000256" key="19">
    <source>
        <dbReference type="SAM" id="Phobius"/>
    </source>
</evidence>
<dbReference type="Pfam" id="PF00072">
    <property type="entry name" value="Response_reg"/>
    <property type="match status" value="2"/>
</dbReference>
<evidence type="ECO:0000256" key="2">
    <source>
        <dbReference type="ARBA" id="ARBA00001946"/>
    </source>
</evidence>
<evidence type="ECO:0000256" key="12">
    <source>
        <dbReference type="ARBA" id="ARBA00022989"/>
    </source>
</evidence>
<dbReference type="SUPFAM" id="SSF47384">
    <property type="entry name" value="Homodimeric domain of signal transducing histidine kinase"/>
    <property type="match status" value="1"/>
</dbReference>
<dbReference type="PANTHER" id="PTHR45339:SF1">
    <property type="entry name" value="HYBRID SIGNAL TRANSDUCTION HISTIDINE KINASE J"/>
    <property type="match status" value="1"/>
</dbReference>
<dbReference type="PROSITE" id="PS50894">
    <property type="entry name" value="HPT"/>
    <property type="match status" value="1"/>
</dbReference>
<evidence type="ECO:0000256" key="14">
    <source>
        <dbReference type="ARBA" id="ARBA00023136"/>
    </source>
</evidence>
<evidence type="ECO:0000256" key="4">
    <source>
        <dbReference type="ARBA" id="ARBA00022475"/>
    </source>
</evidence>
<dbReference type="PRINTS" id="PR00344">
    <property type="entry name" value="BCTRLSENSOR"/>
</dbReference>
<dbReference type="InterPro" id="IPR011006">
    <property type="entry name" value="CheY-like_superfamily"/>
</dbReference>
<keyword evidence="14 19" id="KW-0472">Membrane</keyword>
<dbReference type="GO" id="GO:0071111">
    <property type="term" value="F:cyclic-guanylate-specific phosphodiesterase activity"/>
    <property type="evidence" value="ECO:0007669"/>
    <property type="project" value="UniProtKB-EC"/>
</dbReference>
<feature type="transmembrane region" description="Helical" evidence="19">
    <location>
        <begin position="18"/>
        <end position="37"/>
    </location>
</feature>
<feature type="domain" description="HPt" evidence="25">
    <location>
        <begin position="819"/>
        <end position="914"/>
    </location>
</feature>
<dbReference type="PROSITE" id="PS50110">
    <property type="entry name" value="RESPONSE_REGULATORY"/>
    <property type="match status" value="2"/>
</dbReference>
<comment type="cofactor">
    <cofactor evidence="2">
        <name>Mg(2+)</name>
        <dbReference type="ChEBI" id="CHEBI:18420"/>
    </cofactor>
</comment>
<dbReference type="InterPro" id="IPR036890">
    <property type="entry name" value="HATPase_C_sf"/>
</dbReference>
<evidence type="ECO:0000256" key="8">
    <source>
        <dbReference type="ARBA" id="ARBA00022692"/>
    </source>
</evidence>
<evidence type="ECO:0000259" key="22">
    <source>
        <dbReference type="PROSITE" id="PS50883"/>
    </source>
</evidence>
<dbReference type="Gene3D" id="3.30.70.270">
    <property type="match status" value="1"/>
</dbReference>
<dbReference type="SUPFAM" id="SSF55073">
    <property type="entry name" value="Nucleotide cyclase"/>
    <property type="match status" value="1"/>
</dbReference>
<dbReference type="CDD" id="cd17546">
    <property type="entry name" value="REC_hyHK_CKI1_RcsC-like"/>
    <property type="match status" value="1"/>
</dbReference>
<dbReference type="Gene3D" id="1.20.120.160">
    <property type="entry name" value="HPT domain"/>
    <property type="match status" value="1"/>
</dbReference>
<evidence type="ECO:0000256" key="1">
    <source>
        <dbReference type="ARBA" id="ARBA00000085"/>
    </source>
</evidence>
<feature type="transmembrane region" description="Helical" evidence="19">
    <location>
        <begin position="180"/>
        <end position="202"/>
    </location>
</feature>
<reference evidence="26" key="1">
    <citation type="submission" date="2020-04" db="EMBL/GenBank/DDBJ databases">
        <title>Description of Shewanella salipaludis sp. nov., isolated from a salt marsh.</title>
        <authorList>
            <person name="Park S."/>
            <person name="Yoon J.-H."/>
        </authorList>
    </citation>
    <scope>NUCLEOTIDE SEQUENCE</scope>
    <source>
        <strain evidence="26">SHSM-M6</strain>
    </source>
</reference>
<evidence type="ECO:0000256" key="7">
    <source>
        <dbReference type="ARBA" id="ARBA00022679"/>
    </source>
</evidence>
<dbReference type="PROSITE" id="PS50885">
    <property type="entry name" value="HAMP"/>
    <property type="match status" value="1"/>
</dbReference>
<feature type="modified residue" description="Phosphohistidine" evidence="16">
    <location>
        <position position="858"/>
    </location>
</feature>
<keyword evidence="5 17" id="KW-0597">Phosphoprotein</keyword>
<evidence type="ECO:0000256" key="17">
    <source>
        <dbReference type="PROSITE-ProRule" id="PRU00169"/>
    </source>
</evidence>
<dbReference type="InterPro" id="IPR003661">
    <property type="entry name" value="HisK_dim/P_dom"/>
</dbReference>
<dbReference type="SMART" id="SM00304">
    <property type="entry name" value="HAMP"/>
    <property type="match status" value="1"/>
</dbReference>
<dbReference type="InterPro" id="IPR035919">
    <property type="entry name" value="EAL_sf"/>
</dbReference>
<dbReference type="GO" id="GO:0005524">
    <property type="term" value="F:ATP binding"/>
    <property type="evidence" value="ECO:0007669"/>
    <property type="project" value="UniProtKB-KW"/>
</dbReference>
<feature type="domain" description="EAL" evidence="22">
    <location>
        <begin position="1241"/>
        <end position="1495"/>
    </location>
</feature>
<feature type="modified residue" description="4-aspartylphosphate" evidence="17">
    <location>
        <position position="715"/>
    </location>
</feature>
<dbReference type="SUPFAM" id="SSF52172">
    <property type="entry name" value="CheY-like"/>
    <property type="match status" value="2"/>
</dbReference>
<evidence type="ECO:0000256" key="13">
    <source>
        <dbReference type="ARBA" id="ARBA00023012"/>
    </source>
</evidence>
<dbReference type="SUPFAM" id="SSF158472">
    <property type="entry name" value="HAMP domain-like"/>
    <property type="match status" value="1"/>
</dbReference>
<keyword evidence="13" id="KW-0902">Two-component regulatory system</keyword>
<dbReference type="PROSITE" id="PS50883">
    <property type="entry name" value="EAL"/>
    <property type="match status" value="1"/>
</dbReference>
<comment type="caution">
    <text evidence="26">The sequence shown here is derived from an EMBL/GenBank/DDBJ whole genome shotgun (WGS) entry which is preliminary data.</text>
</comment>
<keyword evidence="10" id="KW-0418">Kinase</keyword>
<dbReference type="InterPro" id="IPR043128">
    <property type="entry name" value="Rev_trsase/Diguanyl_cyclase"/>
</dbReference>
<evidence type="ECO:0000313" key="26">
    <source>
        <dbReference type="EMBL" id="NMH64605.1"/>
    </source>
</evidence>
<sequence length="1501" mass="166223">MERALTFFLTKLSFRQQLISTFTLGIILLAAISSFVISKTSQNTIEAQYVQQGHKLTLNFAHQSTLALLYHSVESAEDAAKITLSFPDIVGIALYDKSHQPLLLTGRPPLPGKGRFPTVENTIVMRETAQEWDFSTPVYSSSDMSADTSPFTVEEPSREIIGYAHVIKSKKNLLAMSQDILQTNMLTAGLLAGLLLLFLLLITNRVIRPIKILAKRMREAETGDYGVRAQLQGPSDILHMEQAFNTMMNELEARQQELERARDSALSSALLKGQFVASISHELRTPMNSILGMMELIDEQGLTEKARHYLKIANTSGVQLLRLIDDILDFSKLESAKVHLSFEAFDLAELIADVVELLNVQASAKHLLLGAFLDPQLPTRLSGDAGRLRQVLINLLGNALKFTQSGGISVTASLLERLDKEVRLKLEVADTGIGIEESAQRIIFQAFTQADGSTTRLYGGTGLGLAISRQLVSLMGGELGVQSTVGAGSHFWFTLSLNTEAQADDTMPIPPAPLPPLLLLQGNACLNLLPERLAQSGYDVDTAYSAEQALQMMRDSVAKPPPYPQVLICESAEMPVGAHFYHSLEAEFPAILPQTLVLSHDWHQPRPSRASRLYFLPLSLGYPQLRALLNSSLASESIQPEAKAQARPLKTSHEARPGDEGLQQAQILVVEDNRANQYVASAMLEKLGYRAIIAANGREALQLLSEQEVSLIFMDCHMPVMDGYEATQNIRKREGADRHTPIIAMTADVKSSDRDKCFDVGMDDYLAKPLTLAALTVKLQLWLGSPATTDNRHREAEVSMTHTPGAIDKAVLSQLREETGKTFPSLVMAYLEDTPGTLSQLAQAIAQQDKQKIKDYSHLLKGSSATLGASGLAHDAKRLEATATAKAATEALQQELLQRLNLAFNRVAQLLSAEIDTPLQPASQGGTANQELLSLSSQPYVLIVDDDRSTRLSLKGCLEQDSYYIAEAQNGAIALSVCEQRMPDLILMDAMMKEMNGFDAMRKILQLPMEFKPPILMLTASDKDEVIEQAFEYGATDFIAKPVNLHVLRKRVAQLIRTTLAERHIHQLAYHDQLTGLANRTQFLERIEEAITQAESAKEQLALMFIDLDKFKFINDTQGHDVGDMLLKAVAKRINHCVRSGDLVSRLGGDEFTVLLEDIQSTAVASKIGQKICALLAEPFTFMGKIVRAPVSVGISVYPADGEDYHALMKHADTAMYSAKAGGGNKIQFYEYGMEAELIRRIELERDLRHALEHNELVLHFQPQIELRTGKLLGAEALVRWEHPERGFMPPDEFISLAEESGLILPLGEWVLNQSCRQFKLWLEAGLDLHFIAVNISGQQMKHSYLLQKVKSCLNTHKLDAKYLQLEITESVMAEESETCLSLLNGLKELGVSLAIDDFGTGYSSLSYLIKFPVDTLKIDRSFIHNIPNDKDSETVASGIIALAHKLSMQVIAEGVETQEQRDFLLREQCDSIQGYLISRPLARDEFETWLHAYKPHKLPK</sequence>
<proteinExistence type="predicted"/>
<dbReference type="PROSITE" id="PS50109">
    <property type="entry name" value="HIS_KIN"/>
    <property type="match status" value="1"/>
</dbReference>
<dbReference type="Pfam" id="PF00672">
    <property type="entry name" value="HAMP"/>
    <property type="match status" value="1"/>
</dbReference>
<dbReference type="InterPro" id="IPR003594">
    <property type="entry name" value="HATPase_dom"/>
</dbReference>
<evidence type="ECO:0000259" key="23">
    <source>
        <dbReference type="PROSITE" id="PS50885"/>
    </source>
</evidence>
<dbReference type="CDD" id="cd01949">
    <property type="entry name" value="GGDEF"/>
    <property type="match status" value="1"/>
</dbReference>
<comment type="catalytic activity">
    <reaction evidence="1">
        <text>ATP + protein L-histidine = ADP + protein N-phospho-L-histidine.</text>
        <dbReference type="EC" id="2.7.13.3"/>
    </reaction>
</comment>
<dbReference type="NCBIfam" id="TIGR00254">
    <property type="entry name" value="GGDEF"/>
    <property type="match status" value="1"/>
</dbReference>
<dbReference type="GO" id="GO:0005886">
    <property type="term" value="C:plasma membrane"/>
    <property type="evidence" value="ECO:0007669"/>
    <property type="project" value="UniProtKB-SubCell"/>
</dbReference>
<dbReference type="RefSeq" id="WP_169563269.1">
    <property type="nucleotide sequence ID" value="NZ_JAAXYH010000002.1"/>
</dbReference>
<dbReference type="InterPro" id="IPR008207">
    <property type="entry name" value="Sig_transdc_His_kin_Hpt_dom"/>
</dbReference>
<dbReference type="PROSITE" id="PS50887">
    <property type="entry name" value="GGDEF"/>
    <property type="match status" value="1"/>
</dbReference>
<evidence type="ECO:0000256" key="15">
    <source>
        <dbReference type="ARBA" id="ARBA00051114"/>
    </source>
</evidence>
<feature type="coiled-coil region" evidence="18">
    <location>
        <begin position="241"/>
        <end position="268"/>
    </location>
</feature>
<comment type="subcellular location">
    <subcellularLocation>
        <location evidence="3">Cell membrane</location>
        <topology evidence="3">Multi-pass membrane protein</topology>
    </subcellularLocation>
</comment>
<evidence type="ECO:0000256" key="10">
    <source>
        <dbReference type="ARBA" id="ARBA00022777"/>
    </source>
</evidence>
<dbReference type="SMART" id="SM00448">
    <property type="entry name" value="REC"/>
    <property type="match status" value="2"/>
</dbReference>
<accession>A0A972G530</accession>
<dbReference type="SMART" id="SM00073">
    <property type="entry name" value="HPT"/>
    <property type="match status" value="1"/>
</dbReference>
<dbReference type="SUPFAM" id="SSF47226">
    <property type="entry name" value="Histidine-containing phosphotransfer domain, HPT domain"/>
    <property type="match status" value="1"/>
</dbReference>
<dbReference type="SMART" id="SM00052">
    <property type="entry name" value="EAL"/>
    <property type="match status" value="1"/>
</dbReference>
<keyword evidence="9" id="KW-0547">Nucleotide-binding</keyword>
<dbReference type="Pfam" id="PF00512">
    <property type="entry name" value="HisKA"/>
    <property type="match status" value="1"/>
</dbReference>
<dbReference type="Pfam" id="PF01627">
    <property type="entry name" value="Hpt"/>
    <property type="match status" value="1"/>
</dbReference>
<dbReference type="CDD" id="cd16922">
    <property type="entry name" value="HATPase_EvgS-ArcB-TorS-like"/>
    <property type="match status" value="1"/>
</dbReference>
<evidence type="ECO:0000256" key="16">
    <source>
        <dbReference type="PROSITE-ProRule" id="PRU00110"/>
    </source>
</evidence>
<dbReference type="SMART" id="SM00387">
    <property type="entry name" value="HATPase_c"/>
    <property type="match status" value="1"/>
</dbReference>
<evidence type="ECO:0000259" key="25">
    <source>
        <dbReference type="PROSITE" id="PS50894"/>
    </source>
</evidence>
<dbReference type="FunFam" id="3.30.70.270:FF:000001">
    <property type="entry name" value="Diguanylate cyclase domain protein"/>
    <property type="match status" value="1"/>
</dbReference>
<protein>
    <submittedName>
        <fullName evidence="26">EAL domain-containing protein</fullName>
    </submittedName>
</protein>
<evidence type="ECO:0000259" key="24">
    <source>
        <dbReference type="PROSITE" id="PS50887"/>
    </source>
</evidence>
<dbReference type="GO" id="GO:0000155">
    <property type="term" value="F:phosphorelay sensor kinase activity"/>
    <property type="evidence" value="ECO:0007669"/>
    <property type="project" value="InterPro"/>
</dbReference>
<organism evidence="26 27">
    <name type="scientific">Shewanella salipaludis</name>
    <dbReference type="NCBI Taxonomy" id="2723052"/>
    <lineage>
        <taxon>Bacteria</taxon>
        <taxon>Pseudomonadati</taxon>
        <taxon>Pseudomonadota</taxon>
        <taxon>Gammaproteobacteria</taxon>
        <taxon>Alteromonadales</taxon>
        <taxon>Shewanellaceae</taxon>
        <taxon>Shewanella</taxon>
    </lineage>
</organism>
<dbReference type="CDD" id="cd01948">
    <property type="entry name" value="EAL"/>
    <property type="match status" value="1"/>
</dbReference>
<feature type="domain" description="Histidine kinase" evidence="20">
    <location>
        <begin position="278"/>
        <end position="499"/>
    </location>
</feature>
<dbReference type="FunFam" id="3.20.20.450:FF:000001">
    <property type="entry name" value="Cyclic di-GMP phosphodiesterase yahA"/>
    <property type="match status" value="1"/>
</dbReference>
<evidence type="ECO:0000259" key="21">
    <source>
        <dbReference type="PROSITE" id="PS50110"/>
    </source>
</evidence>
<dbReference type="InterPro" id="IPR029787">
    <property type="entry name" value="Nucleotide_cyclase"/>
</dbReference>
<dbReference type="InterPro" id="IPR001789">
    <property type="entry name" value="Sig_transdc_resp-reg_receiver"/>
</dbReference>
<dbReference type="InterPro" id="IPR003660">
    <property type="entry name" value="HAMP_dom"/>
</dbReference>
<keyword evidence="12 19" id="KW-1133">Transmembrane helix</keyword>
<dbReference type="Proteomes" id="UP000737113">
    <property type="component" value="Unassembled WGS sequence"/>
</dbReference>
<dbReference type="InterPro" id="IPR000160">
    <property type="entry name" value="GGDEF_dom"/>
</dbReference>
<dbReference type="GO" id="GO:0071732">
    <property type="term" value="P:cellular response to nitric oxide"/>
    <property type="evidence" value="ECO:0007669"/>
    <property type="project" value="UniProtKB-ARBA"/>
</dbReference>
<evidence type="ECO:0000256" key="6">
    <source>
        <dbReference type="ARBA" id="ARBA00022636"/>
    </source>
</evidence>
<dbReference type="InterPro" id="IPR036641">
    <property type="entry name" value="HPT_dom_sf"/>
</dbReference>
<dbReference type="SMART" id="SM00388">
    <property type="entry name" value="HisKA"/>
    <property type="match status" value="1"/>
</dbReference>
<keyword evidence="7" id="KW-0808">Transferase</keyword>
<dbReference type="InterPro" id="IPR004358">
    <property type="entry name" value="Sig_transdc_His_kin-like_C"/>
</dbReference>
<dbReference type="Pfam" id="PF02518">
    <property type="entry name" value="HATPase_c"/>
    <property type="match status" value="1"/>
</dbReference>
<feature type="domain" description="GGDEF" evidence="24">
    <location>
        <begin position="1099"/>
        <end position="1232"/>
    </location>
</feature>
<dbReference type="InterPro" id="IPR036097">
    <property type="entry name" value="HisK_dim/P_sf"/>
</dbReference>
<dbReference type="InterPro" id="IPR001633">
    <property type="entry name" value="EAL_dom"/>
</dbReference>
<keyword evidence="4" id="KW-1003">Cell membrane</keyword>
<name>A0A972G530_9GAMM</name>
<evidence type="ECO:0000256" key="3">
    <source>
        <dbReference type="ARBA" id="ARBA00004651"/>
    </source>
</evidence>
<dbReference type="SMART" id="SM00267">
    <property type="entry name" value="GGDEF"/>
    <property type="match status" value="1"/>
</dbReference>
<evidence type="ECO:0000259" key="20">
    <source>
        <dbReference type="PROSITE" id="PS50109"/>
    </source>
</evidence>
<dbReference type="Pfam" id="PF00990">
    <property type="entry name" value="GGDEF"/>
    <property type="match status" value="1"/>
</dbReference>
<dbReference type="SUPFAM" id="SSF141868">
    <property type="entry name" value="EAL domain-like"/>
    <property type="match status" value="1"/>
</dbReference>
<dbReference type="Gene3D" id="1.10.287.130">
    <property type="match status" value="1"/>
</dbReference>